<gene>
    <name evidence="1" type="ORF">OKE68_11390</name>
</gene>
<evidence type="ECO:0000313" key="1">
    <source>
        <dbReference type="EMBL" id="MCW0524909.1"/>
    </source>
</evidence>
<sequence length="69" mass="7652">MKNEKSFQEILQKMENLKETEQGKLKGGITVIKGVATALDRNSGDCHNHGDCSGEENTGTCYNYPETMK</sequence>
<dbReference type="Proteomes" id="UP001207440">
    <property type="component" value="Unassembled WGS sequence"/>
</dbReference>
<proteinExistence type="predicted"/>
<accession>A0AAP3AT40</accession>
<comment type="caution">
    <text evidence="1">The sequence shown here is derived from an EMBL/GenBank/DDBJ whole genome shotgun (WGS) entry which is preliminary data.</text>
</comment>
<organism evidence="1 2">
    <name type="scientific">Riemerella anatipestifer</name>
    <name type="common">Moraxella anatipestifer</name>
    <dbReference type="NCBI Taxonomy" id="34085"/>
    <lineage>
        <taxon>Bacteria</taxon>
        <taxon>Pseudomonadati</taxon>
        <taxon>Bacteroidota</taxon>
        <taxon>Flavobacteriia</taxon>
        <taxon>Flavobacteriales</taxon>
        <taxon>Weeksellaceae</taxon>
        <taxon>Riemerella</taxon>
    </lineage>
</organism>
<dbReference type="EMBL" id="JAOZYT010000124">
    <property type="protein sequence ID" value="MCW0524909.1"/>
    <property type="molecule type" value="Genomic_DNA"/>
</dbReference>
<dbReference type="AlphaFoldDB" id="A0AAP3AT40"/>
<reference evidence="1" key="1">
    <citation type="submission" date="2022-10" db="EMBL/GenBank/DDBJ databases">
        <title>Sifting through the core-genome to identify putative cross-protective antigens against Riemerella anatipestifer.</title>
        <authorList>
            <person name="Zheng X."/>
            <person name="Zhang W."/>
        </authorList>
    </citation>
    <scope>NUCLEOTIDE SEQUENCE</scope>
    <source>
        <strain evidence="1">ZWRA178</strain>
    </source>
</reference>
<protein>
    <submittedName>
        <fullName evidence="1">Uncharacterized protein</fullName>
    </submittedName>
</protein>
<evidence type="ECO:0000313" key="2">
    <source>
        <dbReference type="Proteomes" id="UP001207440"/>
    </source>
</evidence>
<dbReference type="RefSeq" id="WP_064969527.1">
    <property type="nucleotide sequence ID" value="NZ_CP029760.1"/>
</dbReference>
<name>A0AAP3AT40_RIEAN</name>